<dbReference type="EMBL" id="HACA01008110">
    <property type="protein sequence ID" value="CDW25471.1"/>
    <property type="molecule type" value="Transcribed_RNA"/>
</dbReference>
<reference evidence="1" key="1">
    <citation type="submission" date="2014-05" db="EMBL/GenBank/DDBJ databases">
        <authorList>
            <person name="Chronopoulou M."/>
        </authorList>
    </citation>
    <scope>NUCLEOTIDE SEQUENCE</scope>
    <source>
        <tissue evidence="1">Whole organism</tissue>
    </source>
</reference>
<sequence>IRKYCLGPEKSSLTTLFSLKTELCLIEPLRPWHSSHKTLWTFGTSTYGHLLSRRNPLGLLYLCTSEGEGVLLLE</sequence>
<accession>A0A0K2TIY2</accession>
<name>A0A0K2TIY2_LEPSM</name>
<feature type="non-terminal residue" evidence="1">
    <location>
        <position position="1"/>
    </location>
</feature>
<dbReference type="AlphaFoldDB" id="A0A0K2TIY2"/>
<evidence type="ECO:0000313" key="1">
    <source>
        <dbReference type="EMBL" id="CDW25471.1"/>
    </source>
</evidence>
<organism evidence="1">
    <name type="scientific">Lepeophtheirus salmonis</name>
    <name type="common">Salmon louse</name>
    <name type="synonym">Caligus salmonis</name>
    <dbReference type="NCBI Taxonomy" id="72036"/>
    <lineage>
        <taxon>Eukaryota</taxon>
        <taxon>Metazoa</taxon>
        <taxon>Ecdysozoa</taxon>
        <taxon>Arthropoda</taxon>
        <taxon>Crustacea</taxon>
        <taxon>Multicrustacea</taxon>
        <taxon>Hexanauplia</taxon>
        <taxon>Copepoda</taxon>
        <taxon>Siphonostomatoida</taxon>
        <taxon>Caligidae</taxon>
        <taxon>Lepeophtheirus</taxon>
    </lineage>
</organism>
<protein>
    <submittedName>
        <fullName evidence="1">Uncharacterized protein</fullName>
    </submittedName>
</protein>
<proteinExistence type="predicted"/>